<accession>A0ABD0LMX1</accession>
<evidence type="ECO:0000313" key="2">
    <source>
        <dbReference type="Proteomes" id="UP001519460"/>
    </source>
</evidence>
<evidence type="ECO:0000313" key="1">
    <source>
        <dbReference type="EMBL" id="KAK7500813.1"/>
    </source>
</evidence>
<organism evidence="1 2">
    <name type="scientific">Batillaria attramentaria</name>
    <dbReference type="NCBI Taxonomy" id="370345"/>
    <lineage>
        <taxon>Eukaryota</taxon>
        <taxon>Metazoa</taxon>
        <taxon>Spiralia</taxon>
        <taxon>Lophotrochozoa</taxon>
        <taxon>Mollusca</taxon>
        <taxon>Gastropoda</taxon>
        <taxon>Caenogastropoda</taxon>
        <taxon>Sorbeoconcha</taxon>
        <taxon>Cerithioidea</taxon>
        <taxon>Batillariidae</taxon>
        <taxon>Batillaria</taxon>
    </lineage>
</organism>
<name>A0ABD0LMX1_9CAEN</name>
<dbReference type="AlphaFoldDB" id="A0ABD0LMX1"/>
<sequence length="69" mass="8164">MRFHSTVQVDEMSILGRDKHGMENVSDYAVTFHYINPSRMYALEFLVYHLRPYGIISKTQTLNVEENNR</sequence>
<comment type="caution">
    <text evidence="1">The sequence shown here is derived from an EMBL/GenBank/DDBJ whole genome shotgun (WGS) entry which is preliminary data.</text>
</comment>
<dbReference type="EMBL" id="JACVVK020000035">
    <property type="protein sequence ID" value="KAK7500813.1"/>
    <property type="molecule type" value="Genomic_DNA"/>
</dbReference>
<reference evidence="1 2" key="1">
    <citation type="journal article" date="2023" name="Sci. Data">
        <title>Genome assembly of the Korean intertidal mud-creeper Batillaria attramentaria.</title>
        <authorList>
            <person name="Patra A.K."/>
            <person name="Ho P.T."/>
            <person name="Jun S."/>
            <person name="Lee S.J."/>
            <person name="Kim Y."/>
            <person name="Won Y.J."/>
        </authorList>
    </citation>
    <scope>NUCLEOTIDE SEQUENCE [LARGE SCALE GENOMIC DNA]</scope>
    <source>
        <strain evidence="1">Wonlab-2016</strain>
    </source>
</reference>
<keyword evidence="2" id="KW-1185">Reference proteome</keyword>
<dbReference type="Proteomes" id="UP001519460">
    <property type="component" value="Unassembled WGS sequence"/>
</dbReference>
<proteinExistence type="predicted"/>
<gene>
    <name evidence="1" type="ORF">BaRGS_00008057</name>
</gene>
<protein>
    <submittedName>
        <fullName evidence="1">Uncharacterized protein</fullName>
    </submittedName>
</protein>